<evidence type="ECO:0000313" key="2">
    <source>
        <dbReference type="EMBL" id="RRT33772.1"/>
    </source>
</evidence>
<evidence type="ECO:0000256" key="1">
    <source>
        <dbReference type="SAM" id="MobiDB-lite"/>
    </source>
</evidence>
<comment type="caution">
    <text evidence="2">The sequence shown here is derived from an EMBL/GenBank/DDBJ whole genome shotgun (WGS) entry which is preliminary data.</text>
</comment>
<protein>
    <submittedName>
        <fullName evidence="2">Uncharacterized protein</fullName>
    </submittedName>
</protein>
<gene>
    <name evidence="2" type="ORF">B296_00057103</name>
</gene>
<dbReference type="Proteomes" id="UP000287651">
    <property type="component" value="Unassembled WGS sequence"/>
</dbReference>
<organism evidence="2 3">
    <name type="scientific">Ensete ventricosum</name>
    <name type="common">Abyssinian banana</name>
    <name type="synonym">Musa ensete</name>
    <dbReference type="NCBI Taxonomy" id="4639"/>
    <lineage>
        <taxon>Eukaryota</taxon>
        <taxon>Viridiplantae</taxon>
        <taxon>Streptophyta</taxon>
        <taxon>Embryophyta</taxon>
        <taxon>Tracheophyta</taxon>
        <taxon>Spermatophyta</taxon>
        <taxon>Magnoliopsida</taxon>
        <taxon>Liliopsida</taxon>
        <taxon>Zingiberales</taxon>
        <taxon>Musaceae</taxon>
        <taxon>Ensete</taxon>
    </lineage>
</organism>
<dbReference type="EMBL" id="AMZH03028298">
    <property type="protein sequence ID" value="RRT33772.1"/>
    <property type="molecule type" value="Genomic_DNA"/>
</dbReference>
<reference evidence="2 3" key="1">
    <citation type="journal article" date="2014" name="Agronomy (Basel)">
        <title>A Draft Genome Sequence for Ensete ventricosum, the Drought-Tolerant Tree Against Hunger.</title>
        <authorList>
            <person name="Harrison J."/>
            <person name="Moore K.A."/>
            <person name="Paszkiewicz K."/>
            <person name="Jones T."/>
            <person name="Grant M."/>
            <person name="Ambacheew D."/>
            <person name="Muzemil S."/>
            <person name="Studholme D.J."/>
        </authorList>
    </citation>
    <scope>NUCLEOTIDE SEQUENCE [LARGE SCALE GENOMIC DNA]</scope>
</reference>
<dbReference type="AlphaFoldDB" id="A0A426X2R0"/>
<accession>A0A426X2R0</accession>
<sequence>MTRSYWELHFSEQHNDKRAMDSRRECHGTTTAGLPCVRMIGAVGELDCFIVHIRLREPGKSENKAEQANVAPKEAKENKIGASSAIGWQRPCMRVAVCLSIDQAKLLREHSGVEASNRKGQGSDDESRGA</sequence>
<evidence type="ECO:0000313" key="3">
    <source>
        <dbReference type="Proteomes" id="UP000287651"/>
    </source>
</evidence>
<name>A0A426X2R0_ENSVE</name>
<feature type="region of interest" description="Disordered" evidence="1">
    <location>
        <begin position="109"/>
        <end position="130"/>
    </location>
</feature>
<proteinExistence type="predicted"/>
<feature type="compositionally biased region" description="Basic and acidic residues" evidence="1">
    <location>
        <begin position="121"/>
        <end position="130"/>
    </location>
</feature>